<organism evidence="2 3">
    <name type="scientific">Nakamurella panacisegetis</name>
    <dbReference type="NCBI Taxonomy" id="1090615"/>
    <lineage>
        <taxon>Bacteria</taxon>
        <taxon>Bacillati</taxon>
        <taxon>Actinomycetota</taxon>
        <taxon>Actinomycetes</taxon>
        <taxon>Nakamurellales</taxon>
        <taxon>Nakamurellaceae</taxon>
        <taxon>Nakamurella</taxon>
    </lineage>
</organism>
<protein>
    <submittedName>
        <fullName evidence="2">DNA-binding transcriptional regulator, MarR family</fullName>
    </submittedName>
</protein>
<dbReference type="STRING" id="1090615.SAMN04515671_3158"/>
<dbReference type="InterPro" id="IPR036388">
    <property type="entry name" value="WH-like_DNA-bd_sf"/>
</dbReference>
<keyword evidence="3" id="KW-1185">Reference proteome</keyword>
<dbReference type="InterPro" id="IPR000835">
    <property type="entry name" value="HTH_MarR-typ"/>
</dbReference>
<name>A0A1H0QLW1_9ACTN</name>
<evidence type="ECO:0000313" key="2">
    <source>
        <dbReference type="EMBL" id="SDP18363.1"/>
    </source>
</evidence>
<evidence type="ECO:0000259" key="1">
    <source>
        <dbReference type="PROSITE" id="PS50995"/>
    </source>
</evidence>
<dbReference type="Gene3D" id="1.10.10.10">
    <property type="entry name" value="Winged helix-like DNA-binding domain superfamily/Winged helix DNA-binding domain"/>
    <property type="match status" value="1"/>
</dbReference>
<dbReference type="Proteomes" id="UP000198741">
    <property type="component" value="Chromosome I"/>
</dbReference>
<gene>
    <name evidence="2" type="ORF">SAMN04515671_3158</name>
</gene>
<dbReference type="PANTHER" id="PTHR33164">
    <property type="entry name" value="TRANSCRIPTIONAL REGULATOR, MARR FAMILY"/>
    <property type="match status" value="1"/>
</dbReference>
<reference evidence="2 3" key="1">
    <citation type="submission" date="2016-10" db="EMBL/GenBank/DDBJ databases">
        <authorList>
            <person name="de Groot N.N."/>
        </authorList>
    </citation>
    <scope>NUCLEOTIDE SEQUENCE [LARGE SCALE GENOMIC DNA]</scope>
    <source>
        <strain evidence="3">P4-7,KCTC 19426,CECT 7604</strain>
    </source>
</reference>
<dbReference type="PROSITE" id="PS50995">
    <property type="entry name" value="HTH_MARR_2"/>
    <property type="match status" value="1"/>
</dbReference>
<dbReference type="SMART" id="SM00347">
    <property type="entry name" value="HTH_MARR"/>
    <property type="match status" value="1"/>
</dbReference>
<dbReference type="AlphaFoldDB" id="A0A1H0QLW1"/>
<dbReference type="GO" id="GO:0003700">
    <property type="term" value="F:DNA-binding transcription factor activity"/>
    <property type="evidence" value="ECO:0007669"/>
    <property type="project" value="InterPro"/>
</dbReference>
<sequence length="146" mass="16223">MLLLGGFRVLADRASAELAVRGYEDVRPVHDFALRAIMSGADSASELGRRMAVTKQAAAKTIATLEERNYVLREVDPLDKRCMRIRITDHGLALLRTGEELFDEMRAQWEAESGADTIAAVENALRRLVGVNAIRIDMPGWDARDL</sequence>
<dbReference type="InterPro" id="IPR039422">
    <property type="entry name" value="MarR/SlyA-like"/>
</dbReference>
<proteinExistence type="predicted"/>
<dbReference type="GO" id="GO:0006950">
    <property type="term" value="P:response to stress"/>
    <property type="evidence" value="ECO:0007669"/>
    <property type="project" value="TreeGrafter"/>
</dbReference>
<dbReference type="PANTHER" id="PTHR33164:SF43">
    <property type="entry name" value="HTH-TYPE TRANSCRIPTIONAL REPRESSOR YETL"/>
    <property type="match status" value="1"/>
</dbReference>
<dbReference type="GO" id="GO:0003677">
    <property type="term" value="F:DNA binding"/>
    <property type="evidence" value="ECO:0007669"/>
    <property type="project" value="UniProtKB-KW"/>
</dbReference>
<evidence type="ECO:0000313" key="3">
    <source>
        <dbReference type="Proteomes" id="UP000198741"/>
    </source>
</evidence>
<feature type="domain" description="HTH marR-type" evidence="1">
    <location>
        <begin position="1"/>
        <end position="130"/>
    </location>
</feature>
<dbReference type="EMBL" id="LT629710">
    <property type="protein sequence ID" value="SDP18363.1"/>
    <property type="molecule type" value="Genomic_DNA"/>
</dbReference>
<accession>A0A1H0QLW1</accession>
<dbReference type="Pfam" id="PF12802">
    <property type="entry name" value="MarR_2"/>
    <property type="match status" value="1"/>
</dbReference>
<dbReference type="InterPro" id="IPR036390">
    <property type="entry name" value="WH_DNA-bd_sf"/>
</dbReference>
<dbReference type="SUPFAM" id="SSF46785">
    <property type="entry name" value="Winged helix' DNA-binding domain"/>
    <property type="match status" value="1"/>
</dbReference>
<keyword evidence="2" id="KW-0238">DNA-binding</keyword>